<dbReference type="Gene3D" id="3.40.50.10490">
    <property type="entry name" value="Glucose-6-phosphate isomerase like protein, domain 1"/>
    <property type="match status" value="1"/>
</dbReference>
<dbReference type="InterPro" id="IPR001347">
    <property type="entry name" value="SIS_dom"/>
</dbReference>
<dbReference type="Proteomes" id="UP000482800">
    <property type="component" value="Unassembled WGS sequence"/>
</dbReference>
<evidence type="ECO:0000313" key="2">
    <source>
        <dbReference type="EMBL" id="GFJ86058.1"/>
    </source>
</evidence>
<evidence type="ECO:0000313" key="3">
    <source>
        <dbReference type="Proteomes" id="UP000482800"/>
    </source>
</evidence>
<gene>
    <name evidence="2" type="primary">gmhA</name>
    <name evidence="2" type="ORF">Phou_102380</name>
</gene>
<dbReference type="AlphaFoldDB" id="A0A6V8KTP4"/>
<dbReference type="PANTHER" id="PTHR30390:SF6">
    <property type="entry name" value="DNAA INITIATOR-ASSOCIATING PROTEIN DIAA"/>
    <property type="match status" value="1"/>
</dbReference>
<accession>A0A6V8KTP4</accession>
<dbReference type="GO" id="GO:0097367">
    <property type="term" value="F:carbohydrate derivative binding"/>
    <property type="evidence" value="ECO:0007669"/>
    <property type="project" value="InterPro"/>
</dbReference>
<dbReference type="SUPFAM" id="SSF53697">
    <property type="entry name" value="SIS domain"/>
    <property type="match status" value="1"/>
</dbReference>
<dbReference type="PANTHER" id="PTHR30390">
    <property type="entry name" value="SEDOHEPTULOSE 7-PHOSPHATE ISOMERASE / DNAA INITIATOR-ASSOCIATING FACTOR FOR REPLICATION INITIATION"/>
    <property type="match status" value="1"/>
</dbReference>
<dbReference type="GO" id="GO:0016853">
    <property type="term" value="F:isomerase activity"/>
    <property type="evidence" value="ECO:0007669"/>
    <property type="project" value="UniProtKB-KW"/>
</dbReference>
<protein>
    <submittedName>
        <fullName evidence="2">Phosphoheptose isomerase</fullName>
    </submittedName>
</protein>
<feature type="domain" description="SIS" evidence="1">
    <location>
        <begin position="37"/>
        <end position="192"/>
    </location>
</feature>
<reference evidence="2 3" key="1">
    <citation type="submission" date="2020-03" db="EMBL/GenBank/DDBJ databases">
        <title>Whole genome shotgun sequence of Phytohabitans houttuyneae NBRC 108639.</title>
        <authorList>
            <person name="Komaki H."/>
            <person name="Tamura T."/>
        </authorList>
    </citation>
    <scope>NUCLEOTIDE SEQUENCE [LARGE SCALE GENOMIC DNA]</scope>
    <source>
        <strain evidence="2 3">NBRC 108639</strain>
    </source>
</reference>
<dbReference type="Pfam" id="PF13580">
    <property type="entry name" value="SIS_2"/>
    <property type="match status" value="1"/>
</dbReference>
<dbReference type="PROSITE" id="PS51464">
    <property type="entry name" value="SIS"/>
    <property type="match status" value="1"/>
</dbReference>
<comment type="caution">
    <text evidence="2">The sequence shown here is derived from an EMBL/GenBank/DDBJ whole genome shotgun (WGS) entry which is preliminary data.</text>
</comment>
<dbReference type="InterPro" id="IPR046348">
    <property type="entry name" value="SIS_dom_sf"/>
</dbReference>
<proteinExistence type="predicted"/>
<sequence length="207" mass="21404">MEDGALSVLDSHLASLASALVPYRQAARKLSRWGHELARLLAGGGRLLTAGNGGSAAEAQHLTAELVGKLRDDRPALSAIALTAETSSLTAVSNDFGYDEVFARQVRAHGRAGDILLLLSTSGRSTNLLAAAEAGADCGLRVLGLTGPTPNPLAELCSDVLAVPSPDPQVVQELHLVSVHVLCEYVDLALPSLPAPARRAVPVGGLR</sequence>
<evidence type="ECO:0000259" key="1">
    <source>
        <dbReference type="PROSITE" id="PS51464"/>
    </source>
</evidence>
<keyword evidence="2" id="KW-0413">Isomerase</keyword>
<dbReference type="InterPro" id="IPR050099">
    <property type="entry name" value="SIS_GmhA/DiaA_subfam"/>
</dbReference>
<dbReference type="InterPro" id="IPR035461">
    <property type="entry name" value="GmhA/DiaA"/>
</dbReference>
<dbReference type="RefSeq" id="WP_173071718.1">
    <property type="nucleotide sequence ID" value="NZ_BAABGO010000002.1"/>
</dbReference>
<organism evidence="2 3">
    <name type="scientific">Phytohabitans houttuyneae</name>
    <dbReference type="NCBI Taxonomy" id="1076126"/>
    <lineage>
        <taxon>Bacteria</taxon>
        <taxon>Bacillati</taxon>
        <taxon>Actinomycetota</taxon>
        <taxon>Actinomycetes</taxon>
        <taxon>Micromonosporales</taxon>
        <taxon>Micromonosporaceae</taxon>
    </lineage>
</organism>
<dbReference type="EMBL" id="BLPF01000005">
    <property type="protein sequence ID" value="GFJ86058.1"/>
    <property type="molecule type" value="Genomic_DNA"/>
</dbReference>
<dbReference type="GO" id="GO:1901135">
    <property type="term" value="P:carbohydrate derivative metabolic process"/>
    <property type="evidence" value="ECO:0007669"/>
    <property type="project" value="InterPro"/>
</dbReference>
<name>A0A6V8KTP4_9ACTN</name>
<reference evidence="2 3" key="2">
    <citation type="submission" date="2020-03" db="EMBL/GenBank/DDBJ databases">
        <authorList>
            <person name="Ichikawa N."/>
            <person name="Kimura A."/>
            <person name="Kitahashi Y."/>
            <person name="Uohara A."/>
        </authorList>
    </citation>
    <scope>NUCLEOTIDE SEQUENCE [LARGE SCALE GENOMIC DNA]</scope>
    <source>
        <strain evidence="2 3">NBRC 108639</strain>
    </source>
</reference>
<dbReference type="CDD" id="cd05006">
    <property type="entry name" value="SIS_GmhA"/>
    <property type="match status" value="1"/>
</dbReference>
<keyword evidence="3" id="KW-1185">Reference proteome</keyword>